<organism evidence="1">
    <name type="scientific">Myoviridae sp. ct9dX1</name>
    <dbReference type="NCBI Taxonomy" id="2827665"/>
    <lineage>
        <taxon>Viruses</taxon>
        <taxon>Duplodnaviria</taxon>
        <taxon>Heunggongvirae</taxon>
        <taxon>Uroviricota</taxon>
        <taxon>Caudoviricetes</taxon>
    </lineage>
</organism>
<dbReference type="EMBL" id="BK032832">
    <property type="protein sequence ID" value="DAF63018.1"/>
    <property type="molecule type" value="Genomic_DNA"/>
</dbReference>
<name>A0A8S5TJQ2_9CAUD</name>
<sequence>MAINSNTKYGVTPQGFVRMRLPEIQSNLFDRFESKVGQAVSRKPNSVIAIILSLVAEESDQQWQLAEYDYYARSPMTADDGSIDNTVMYSNVLRRGEEYTYFYEVCYGRNGFVLPANCQVKGSDGEKYNIAAPDIITLDNCVSVTLFIPNVTEGDSFGFILNKSVRVSYTAVTGDNVEAVYSKLLQQISGDEWSGSILDGNLVLNQTDRRYGGTVVPTETFTVIEVGTPIKFVAENYGPLDPLLKTVTSINTNYDGWTAASNESAAYVGRNLETTTELRQRYAAAVFRTSRAMKESIKAALLDLPDVDSVTVYENRSDEIVDGMKPHSFEVIIHGGDDIQIAQTILEKGPIGIDSNGSIEMTVIDSEGTPEKVYFNRPKEIPIYIKVTVWEYKEENLPGDLVNTIKDIIIESGSNLGMGKDVIAQRFLGPIYSKVNGIGYMEIVVSEDDQVYTEKSIPINRGEIAVFDAEHITVAMEIKSC</sequence>
<proteinExistence type="predicted"/>
<protein>
    <submittedName>
        <fullName evidence="1">Baseplate wedge protein</fullName>
    </submittedName>
</protein>
<reference evidence="1" key="1">
    <citation type="journal article" date="2021" name="Proc. Natl. Acad. Sci. U.S.A.">
        <title>A Catalog of Tens of Thousands of Viruses from Human Metagenomes Reveals Hidden Associations with Chronic Diseases.</title>
        <authorList>
            <person name="Tisza M.J."/>
            <person name="Buck C.B."/>
        </authorList>
    </citation>
    <scope>NUCLEOTIDE SEQUENCE</scope>
    <source>
        <strain evidence="1">Ct9dX1</strain>
    </source>
</reference>
<accession>A0A8S5TJQ2</accession>
<evidence type="ECO:0000313" key="1">
    <source>
        <dbReference type="EMBL" id="DAF63018.1"/>
    </source>
</evidence>